<proteinExistence type="predicted"/>
<reference evidence="2 3" key="1">
    <citation type="journal article" date="2016" name="Nat. Commun.">
        <title>Thousands of microbial genomes shed light on interconnected biogeochemical processes in an aquifer system.</title>
        <authorList>
            <person name="Anantharaman K."/>
            <person name="Brown C.T."/>
            <person name="Hug L.A."/>
            <person name="Sharon I."/>
            <person name="Castelle C.J."/>
            <person name="Probst A.J."/>
            <person name="Thomas B.C."/>
            <person name="Singh A."/>
            <person name="Wilkins M.J."/>
            <person name="Karaoz U."/>
            <person name="Brodie E.L."/>
            <person name="Williams K.H."/>
            <person name="Hubbard S.S."/>
            <person name="Banfield J.F."/>
        </authorList>
    </citation>
    <scope>NUCLEOTIDE SEQUENCE [LARGE SCALE GENOMIC DNA]</scope>
</reference>
<sequence length="287" mass="30926">MDGQTLKIAAAGCFAMVILATAVASRFDIAGSFANVFTTLEGTQTSTATEVITVPSSNEWRSSLAKYTTIDPDVASSTLAHASSTNMTMTDTFARAMFEMYLRNRNEIDASGSRVTFAQDYANAFRLSITPTEYTQSDITLEAIAQLATYIPAAAAAMGKTTKTTEHELVIFQRLISGDGVLDDDVASLVHIASVYERIEKELLTVPVPRDLANTHLALINATAGIRAHILDMATAERDPLRAAAGMQAYVTAVDTLRAAIALIQLKANVEQLTFPENSFGARFMKL</sequence>
<dbReference type="Proteomes" id="UP000176511">
    <property type="component" value="Unassembled WGS sequence"/>
</dbReference>
<organism evidence="2 3">
    <name type="scientific">Candidatus Kaiserbacteria bacterium RIFCSPHIGHO2_02_FULL_49_34</name>
    <dbReference type="NCBI Taxonomy" id="1798491"/>
    <lineage>
        <taxon>Bacteria</taxon>
        <taxon>Candidatus Kaiseribacteriota</taxon>
    </lineage>
</organism>
<evidence type="ECO:0008006" key="4">
    <source>
        <dbReference type="Google" id="ProtNLM"/>
    </source>
</evidence>
<dbReference type="EMBL" id="MFLE01000017">
    <property type="protein sequence ID" value="OGG61546.1"/>
    <property type="molecule type" value="Genomic_DNA"/>
</dbReference>
<gene>
    <name evidence="2" type="ORF">A3C87_02780</name>
</gene>
<evidence type="ECO:0000313" key="3">
    <source>
        <dbReference type="Proteomes" id="UP000176511"/>
    </source>
</evidence>
<evidence type="ECO:0000313" key="2">
    <source>
        <dbReference type="EMBL" id="OGG61546.1"/>
    </source>
</evidence>
<dbReference type="AlphaFoldDB" id="A0A1F6DJH9"/>
<evidence type="ECO:0000256" key="1">
    <source>
        <dbReference type="SAM" id="SignalP"/>
    </source>
</evidence>
<feature type="signal peptide" evidence="1">
    <location>
        <begin position="1"/>
        <end position="24"/>
    </location>
</feature>
<protein>
    <recommendedName>
        <fullName evidence="4">Imelysin-like domain-containing protein</fullName>
    </recommendedName>
</protein>
<keyword evidence="1" id="KW-0732">Signal</keyword>
<comment type="caution">
    <text evidence="2">The sequence shown here is derived from an EMBL/GenBank/DDBJ whole genome shotgun (WGS) entry which is preliminary data.</text>
</comment>
<dbReference type="STRING" id="1798491.A3C87_02780"/>
<feature type="chain" id="PRO_5009523871" description="Imelysin-like domain-containing protein" evidence="1">
    <location>
        <begin position="25"/>
        <end position="287"/>
    </location>
</feature>
<accession>A0A1F6DJH9</accession>
<name>A0A1F6DJH9_9BACT</name>